<dbReference type="SMART" id="SM00062">
    <property type="entry name" value="PBPb"/>
    <property type="match status" value="1"/>
</dbReference>
<gene>
    <name evidence="5" type="ORF">SAMN05216272_106350</name>
</gene>
<sequence>MLKTTRTLLASAVLGATLFGAMQGASAAVTAAPGQIKIGMEITYPPFESYDGDKVVGSDPELAEALAKHLEVKADFVNTKFSGLILGLNAGHFDAVISGMYITPERTAQALAIPYAQTGAAIMVPADGTLRPEKPEDLCGLKVGLEQGTTWVSKFAELSKSYCEPNGKGAISVSEYPSAPEVTQALLSKNVQAQVEISGAARMIAERSKGRVVVSSKELIYKQTLGMYVKKGNQGLYDALKVALQKTKDSGEFAAILNKYALEDASAE</sequence>
<dbReference type="Proteomes" id="UP000199636">
    <property type="component" value="Unassembled WGS sequence"/>
</dbReference>
<name>A0A1G8IMZ4_9PSED</name>
<keyword evidence="6" id="KW-1185">Reference proteome</keyword>
<dbReference type="SUPFAM" id="SSF53850">
    <property type="entry name" value="Periplasmic binding protein-like II"/>
    <property type="match status" value="1"/>
</dbReference>
<proteinExistence type="inferred from homology"/>
<comment type="similarity">
    <text evidence="1">Belongs to the bacterial solute-binding protein 3 family.</text>
</comment>
<evidence type="ECO:0000313" key="5">
    <source>
        <dbReference type="EMBL" id="SDI20157.1"/>
    </source>
</evidence>
<accession>A0A1G8IMZ4</accession>
<evidence type="ECO:0000256" key="1">
    <source>
        <dbReference type="ARBA" id="ARBA00010333"/>
    </source>
</evidence>
<feature type="signal peptide" evidence="3">
    <location>
        <begin position="1"/>
        <end position="27"/>
    </location>
</feature>
<dbReference type="RefSeq" id="WP_090263988.1">
    <property type="nucleotide sequence ID" value="NZ_FNDS01000006.1"/>
</dbReference>
<dbReference type="STRING" id="428992.SAMN05216272_106350"/>
<dbReference type="InterPro" id="IPR001638">
    <property type="entry name" value="Solute-binding_3/MltF_N"/>
</dbReference>
<dbReference type="AlphaFoldDB" id="A0A1G8IMZ4"/>
<dbReference type="EMBL" id="FNDS01000006">
    <property type="protein sequence ID" value="SDI20157.1"/>
    <property type="molecule type" value="Genomic_DNA"/>
</dbReference>
<dbReference type="PANTHER" id="PTHR35936">
    <property type="entry name" value="MEMBRANE-BOUND LYTIC MUREIN TRANSGLYCOSYLASE F"/>
    <property type="match status" value="1"/>
</dbReference>
<dbReference type="PANTHER" id="PTHR35936:SF17">
    <property type="entry name" value="ARGININE-BINDING EXTRACELLULAR PROTEIN ARTP"/>
    <property type="match status" value="1"/>
</dbReference>
<evidence type="ECO:0000256" key="2">
    <source>
        <dbReference type="ARBA" id="ARBA00022729"/>
    </source>
</evidence>
<feature type="domain" description="Solute-binding protein family 3/N-terminal" evidence="4">
    <location>
        <begin position="35"/>
        <end position="264"/>
    </location>
</feature>
<evidence type="ECO:0000313" key="6">
    <source>
        <dbReference type="Proteomes" id="UP000199636"/>
    </source>
</evidence>
<keyword evidence="2 3" id="KW-0732">Signal</keyword>
<dbReference type="CDD" id="cd01004">
    <property type="entry name" value="PBP2_MidA_like"/>
    <property type="match status" value="1"/>
</dbReference>
<protein>
    <submittedName>
        <fullName evidence="5">Polar amino acid transport system substrate-binding protein</fullName>
    </submittedName>
</protein>
<evidence type="ECO:0000256" key="3">
    <source>
        <dbReference type="SAM" id="SignalP"/>
    </source>
</evidence>
<evidence type="ECO:0000259" key="4">
    <source>
        <dbReference type="SMART" id="SM00062"/>
    </source>
</evidence>
<organism evidence="5 6">
    <name type="scientific">Pseudomonas panipatensis</name>
    <dbReference type="NCBI Taxonomy" id="428992"/>
    <lineage>
        <taxon>Bacteria</taxon>
        <taxon>Pseudomonadati</taxon>
        <taxon>Pseudomonadota</taxon>
        <taxon>Gammaproteobacteria</taxon>
        <taxon>Pseudomonadales</taxon>
        <taxon>Pseudomonadaceae</taxon>
        <taxon>Pseudomonas</taxon>
    </lineage>
</organism>
<feature type="chain" id="PRO_5011432579" evidence="3">
    <location>
        <begin position="28"/>
        <end position="268"/>
    </location>
</feature>
<dbReference type="Gene3D" id="3.40.190.10">
    <property type="entry name" value="Periplasmic binding protein-like II"/>
    <property type="match status" value="2"/>
</dbReference>
<reference evidence="6" key="1">
    <citation type="submission" date="2016-10" db="EMBL/GenBank/DDBJ databases">
        <authorList>
            <person name="Varghese N."/>
            <person name="Submissions S."/>
        </authorList>
    </citation>
    <scope>NUCLEOTIDE SEQUENCE [LARGE SCALE GENOMIC DNA]</scope>
    <source>
        <strain evidence="6">CCM 7469</strain>
    </source>
</reference>
<dbReference type="Pfam" id="PF00497">
    <property type="entry name" value="SBP_bac_3"/>
    <property type="match status" value="1"/>
</dbReference>
<dbReference type="OrthoDB" id="8611212at2"/>